<dbReference type="HOGENOM" id="CLU_064886_2_0_6"/>
<dbReference type="InterPro" id="IPR000905">
    <property type="entry name" value="Gcp-like_dom"/>
</dbReference>
<dbReference type="CDD" id="cd24032">
    <property type="entry name" value="ASKHA_NBD_TsaB"/>
    <property type="match status" value="1"/>
</dbReference>
<dbReference type="STRING" id="713585.THITH_12250"/>
<feature type="domain" description="Gcp-like" evidence="4">
    <location>
        <begin position="31"/>
        <end position="149"/>
    </location>
</feature>
<dbReference type="InterPro" id="IPR022496">
    <property type="entry name" value="T6A_TsaB"/>
</dbReference>
<evidence type="ECO:0000256" key="2">
    <source>
        <dbReference type="ARBA" id="ARBA00019012"/>
    </source>
</evidence>
<keyword evidence="6" id="KW-1185">Reference proteome</keyword>
<name>W0DKB8_9GAMM</name>
<dbReference type="KEGG" id="tti:THITH_12250"/>
<dbReference type="Pfam" id="PF00814">
    <property type="entry name" value="TsaD"/>
    <property type="match status" value="1"/>
</dbReference>
<dbReference type="NCBIfam" id="TIGR03725">
    <property type="entry name" value="T6A_YeaZ"/>
    <property type="match status" value="1"/>
</dbReference>
<evidence type="ECO:0000259" key="4">
    <source>
        <dbReference type="Pfam" id="PF00814"/>
    </source>
</evidence>
<dbReference type="OrthoDB" id="9809995at2"/>
<dbReference type="RefSeq" id="WP_006748348.1">
    <property type="nucleotide sequence ID" value="NZ_CP007029.1"/>
</dbReference>
<organism evidence="5 6">
    <name type="scientific">Thioalkalivibrio paradoxus ARh 1</name>
    <dbReference type="NCBI Taxonomy" id="713585"/>
    <lineage>
        <taxon>Bacteria</taxon>
        <taxon>Pseudomonadati</taxon>
        <taxon>Pseudomonadota</taxon>
        <taxon>Gammaproteobacteria</taxon>
        <taxon>Chromatiales</taxon>
        <taxon>Ectothiorhodospiraceae</taxon>
        <taxon>Thioalkalivibrio</taxon>
    </lineage>
</organism>
<dbReference type="Gene3D" id="3.30.420.40">
    <property type="match status" value="2"/>
</dbReference>
<dbReference type="GO" id="GO:0005829">
    <property type="term" value="C:cytosol"/>
    <property type="evidence" value="ECO:0007669"/>
    <property type="project" value="TreeGrafter"/>
</dbReference>
<evidence type="ECO:0000256" key="1">
    <source>
        <dbReference type="ARBA" id="ARBA00010493"/>
    </source>
</evidence>
<proteinExistence type="inferred from homology"/>
<evidence type="ECO:0000313" key="6">
    <source>
        <dbReference type="Proteomes" id="UP000005289"/>
    </source>
</evidence>
<reference evidence="5 6" key="1">
    <citation type="submission" date="2013-12" db="EMBL/GenBank/DDBJ databases">
        <authorList>
            <consortium name="DOE Joint Genome Institute"/>
            <person name="Muyzer G."/>
            <person name="Huntemann M."/>
            <person name="Han J."/>
            <person name="Chen A."/>
            <person name="Kyrpides N."/>
            <person name="Mavromatis K."/>
            <person name="Markowitz V."/>
            <person name="Palaniappan K."/>
            <person name="Ivanova N."/>
            <person name="Schaumberg A."/>
            <person name="Pati A."/>
            <person name="Liolios K."/>
            <person name="Nordberg H.P."/>
            <person name="Cantor M.N."/>
            <person name="Hua S.X."/>
            <person name="Woyke T."/>
        </authorList>
    </citation>
    <scope>NUCLEOTIDE SEQUENCE [LARGE SCALE GENOMIC DNA]</scope>
    <source>
        <strain evidence="5 6">ARh 1</strain>
    </source>
</reference>
<dbReference type="PANTHER" id="PTHR11735:SF11">
    <property type="entry name" value="TRNA THREONYLCARBAMOYLADENOSINE BIOSYNTHESIS PROTEIN TSAB"/>
    <property type="match status" value="1"/>
</dbReference>
<gene>
    <name evidence="5" type="ORF">THITH_12250</name>
</gene>
<dbReference type="SUPFAM" id="SSF53067">
    <property type="entry name" value="Actin-like ATPase domain"/>
    <property type="match status" value="2"/>
</dbReference>
<dbReference type="Proteomes" id="UP000005289">
    <property type="component" value="Chromosome"/>
</dbReference>
<comment type="similarity">
    <text evidence="1">Belongs to the KAE1 / TsaD family. TsaB subfamily.</text>
</comment>
<protein>
    <recommendedName>
        <fullName evidence="2">tRNA threonylcarbamoyladenosine biosynthesis protein TsaB</fullName>
    </recommendedName>
    <alternativeName>
        <fullName evidence="3">t(6)A37 threonylcarbamoyladenosine biosynthesis protein TsaB</fullName>
    </alternativeName>
</protein>
<dbReference type="AlphaFoldDB" id="W0DKB8"/>
<dbReference type="InterPro" id="IPR043129">
    <property type="entry name" value="ATPase_NBD"/>
</dbReference>
<sequence length="236" mass="24735">MRLIALETATEACSAALWLDGDLRWHRELAAARRHGELILDQVDRLLAEAGLVPAQLDAVAVGRGPGAFTGVRLGLGVAQGLAFAVDRPVVPVSTLAALAQQGADRGAQEILALLDARMGEVYWALLAVGPDGLVEPGDEAIDAPERVRVCWSRGRRMALGSGAALCVEHLRDQGLADADIDPAALPCAREVALLGAAAYARGEFVTAEQAQPVYLRDRVAEPKAARVPGGTERAG</sequence>
<dbReference type="EMBL" id="CP007029">
    <property type="protein sequence ID" value="AHE98901.1"/>
    <property type="molecule type" value="Genomic_DNA"/>
</dbReference>
<evidence type="ECO:0000313" key="5">
    <source>
        <dbReference type="EMBL" id="AHE98901.1"/>
    </source>
</evidence>
<dbReference type="GO" id="GO:0002949">
    <property type="term" value="P:tRNA threonylcarbamoyladenosine modification"/>
    <property type="evidence" value="ECO:0007669"/>
    <property type="project" value="InterPro"/>
</dbReference>
<evidence type="ECO:0000256" key="3">
    <source>
        <dbReference type="ARBA" id="ARBA00032446"/>
    </source>
</evidence>
<dbReference type="PANTHER" id="PTHR11735">
    <property type="entry name" value="TRNA N6-ADENOSINE THREONYLCARBAMOYLTRANSFERASE"/>
    <property type="match status" value="1"/>
</dbReference>
<accession>W0DKB8</accession>